<dbReference type="Proteomes" id="UP001209535">
    <property type="component" value="Unassembled WGS sequence"/>
</dbReference>
<proteinExistence type="predicted"/>
<sequence length="115" mass="12551">MIMQSSLIVALVLFAGSAEAQSRIDKLCGEGHVNEAAGVGDVTSNPAGYYIRSFSVQLRFDDPRVVRATGEEFHVCTRPAATPRMDAVRSDLHKNKRELKFLFVPNSETDPSPAS</sequence>
<keyword evidence="1" id="KW-0732">Signal</keyword>
<gene>
    <name evidence="2" type="ORF">OEZ60_13040</name>
</gene>
<organism evidence="2 3">
    <name type="scientific">Albidovulum salinarum</name>
    <dbReference type="NCBI Taxonomy" id="2984153"/>
    <lineage>
        <taxon>Bacteria</taxon>
        <taxon>Pseudomonadati</taxon>
        <taxon>Pseudomonadota</taxon>
        <taxon>Alphaproteobacteria</taxon>
        <taxon>Rhodobacterales</taxon>
        <taxon>Paracoccaceae</taxon>
        <taxon>Albidovulum</taxon>
    </lineage>
</organism>
<dbReference type="EMBL" id="JAOVQO010000011">
    <property type="protein sequence ID" value="MCU9848930.1"/>
    <property type="molecule type" value="Genomic_DNA"/>
</dbReference>
<feature type="signal peptide" evidence="1">
    <location>
        <begin position="1"/>
        <end position="20"/>
    </location>
</feature>
<feature type="chain" id="PRO_5047293938" description="Secreted protein" evidence="1">
    <location>
        <begin position="21"/>
        <end position="115"/>
    </location>
</feature>
<evidence type="ECO:0000313" key="2">
    <source>
        <dbReference type="EMBL" id="MCU9848930.1"/>
    </source>
</evidence>
<evidence type="ECO:0000256" key="1">
    <source>
        <dbReference type="SAM" id="SignalP"/>
    </source>
</evidence>
<comment type="caution">
    <text evidence="2">The sequence shown here is derived from an EMBL/GenBank/DDBJ whole genome shotgun (WGS) entry which is preliminary data.</text>
</comment>
<accession>A0ABT2X5L1</accession>
<keyword evidence="3" id="KW-1185">Reference proteome</keyword>
<evidence type="ECO:0008006" key="4">
    <source>
        <dbReference type="Google" id="ProtNLM"/>
    </source>
</evidence>
<evidence type="ECO:0000313" key="3">
    <source>
        <dbReference type="Proteomes" id="UP001209535"/>
    </source>
</evidence>
<reference evidence="2 3" key="1">
    <citation type="submission" date="2022-10" db="EMBL/GenBank/DDBJ databases">
        <title>Defluviimonas sp. nov., isolated from ocean surface sediments.</title>
        <authorList>
            <person name="He W."/>
            <person name="Wang L."/>
            <person name="Zhang D.-F."/>
        </authorList>
    </citation>
    <scope>NUCLEOTIDE SEQUENCE [LARGE SCALE GENOMIC DNA]</scope>
    <source>
        <strain evidence="2 3">WL0024</strain>
    </source>
</reference>
<dbReference type="RefSeq" id="WP_263336862.1">
    <property type="nucleotide sequence ID" value="NZ_JAOVQO010000011.1"/>
</dbReference>
<name>A0ABT2X5L1_9RHOB</name>
<protein>
    <recommendedName>
        <fullName evidence="4">Secreted protein</fullName>
    </recommendedName>
</protein>